<dbReference type="Proteomes" id="UP001459277">
    <property type="component" value="Unassembled WGS sequence"/>
</dbReference>
<evidence type="ECO:0000313" key="1">
    <source>
        <dbReference type="EMBL" id="KAL0013703.1"/>
    </source>
</evidence>
<organism evidence="1 2">
    <name type="scientific">Lithocarpus litseifolius</name>
    <dbReference type="NCBI Taxonomy" id="425828"/>
    <lineage>
        <taxon>Eukaryota</taxon>
        <taxon>Viridiplantae</taxon>
        <taxon>Streptophyta</taxon>
        <taxon>Embryophyta</taxon>
        <taxon>Tracheophyta</taxon>
        <taxon>Spermatophyta</taxon>
        <taxon>Magnoliopsida</taxon>
        <taxon>eudicotyledons</taxon>
        <taxon>Gunneridae</taxon>
        <taxon>Pentapetalae</taxon>
        <taxon>rosids</taxon>
        <taxon>fabids</taxon>
        <taxon>Fagales</taxon>
        <taxon>Fagaceae</taxon>
        <taxon>Lithocarpus</taxon>
    </lineage>
</organism>
<dbReference type="GO" id="GO:0006402">
    <property type="term" value="P:mRNA catabolic process"/>
    <property type="evidence" value="ECO:0007669"/>
    <property type="project" value="TreeGrafter"/>
</dbReference>
<proteinExistence type="predicted"/>
<dbReference type="InterPro" id="IPR039740">
    <property type="entry name" value="CNOT10"/>
</dbReference>
<keyword evidence="2" id="KW-1185">Reference proteome</keyword>
<comment type="caution">
    <text evidence="1">The sequence shown here is derived from an EMBL/GenBank/DDBJ whole genome shotgun (WGS) entry which is preliminary data.</text>
</comment>
<dbReference type="EMBL" id="JAZDWU010000001">
    <property type="protein sequence ID" value="KAL0013703.1"/>
    <property type="molecule type" value="Genomic_DNA"/>
</dbReference>
<dbReference type="PANTHER" id="PTHR12979:SF5">
    <property type="entry name" value="CCR4-NOT TRANSCRIPTION COMPLEX SUBUNIT 10"/>
    <property type="match status" value="1"/>
</dbReference>
<dbReference type="GO" id="GO:0017148">
    <property type="term" value="P:negative regulation of translation"/>
    <property type="evidence" value="ECO:0007669"/>
    <property type="project" value="TreeGrafter"/>
</dbReference>
<dbReference type="PANTHER" id="PTHR12979">
    <property type="entry name" value="CCR4-NOT TRANSCRIPTION COMPLEX SUBUNIT 10"/>
    <property type="match status" value="1"/>
</dbReference>
<evidence type="ECO:0000313" key="2">
    <source>
        <dbReference type="Proteomes" id="UP001459277"/>
    </source>
</evidence>
<gene>
    <name evidence="1" type="ORF">SO802_000772</name>
</gene>
<evidence type="ECO:0008006" key="3">
    <source>
        <dbReference type="Google" id="ProtNLM"/>
    </source>
</evidence>
<accession>A0AAW2DVW4</accession>
<protein>
    <recommendedName>
        <fullName evidence="3">CCR4-NOT transcription complex subunit 10</fullName>
    </recommendedName>
</protein>
<sequence length="351" mass="37538">MDARDSLSPSTVASSAASVTATTAAAAASAAVTVSPNRDGSSGTTEDDAVLSAAAALAKDAALHFQSSMFAECVEVLNLLLLKKQDDPKVIHNIAIAEYFRDGCSDPRKLLEVLNNVKKKCEVLACASGEQVEAVSNLGNKVVSGSKGSSAANSASIVYTDEFDTSVAILNIAVIWFHLHEYAKALSVLGPLYQNIEPIDETTALHICLLLLEVALACHDASKSATVVFTTTPLCAVCNPWVQNAERYASQSVCINSNNDFGTPSRTYDCYCQPVGACQEKVKTEGYITISAGFGRNRRKSARIGLNRRVSVRIEKKNRRRIGASEECRRESGAGVCGTHFAASVLQRWMH</sequence>
<name>A0AAW2DVW4_9ROSI</name>
<dbReference type="GO" id="GO:0030014">
    <property type="term" value="C:CCR4-NOT complex"/>
    <property type="evidence" value="ECO:0007669"/>
    <property type="project" value="InterPro"/>
</dbReference>
<reference evidence="1 2" key="1">
    <citation type="submission" date="2024-01" db="EMBL/GenBank/DDBJ databases">
        <title>A telomere-to-telomere, gap-free genome of sweet tea (Lithocarpus litseifolius).</title>
        <authorList>
            <person name="Zhou J."/>
        </authorList>
    </citation>
    <scope>NUCLEOTIDE SEQUENCE [LARGE SCALE GENOMIC DNA]</scope>
    <source>
        <strain evidence="1">Zhou-2022a</strain>
        <tissue evidence="1">Leaf</tissue>
    </source>
</reference>
<dbReference type="AlphaFoldDB" id="A0AAW2DVW4"/>